<dbReference type="STRING" id="1179773.BN6_04310"/>
<sequence length="260" mass="27146">MTDTRPDSLARLLGGRGGALDASLPPLAFALGWVLGGQSIAAGAAVAVGCGVVIGVVRLARGERPRAVVVSVALVVVAAYIALQTGRAEDFFLLQIFVNAASALAWAASIVVRWPFLGVVVGLVTGQRFRWRADPDLMRAYRVASWAWVGQYVLRVVVFGALWLAGQVVVLGVMRAILTWPLQAVCIAVSWWLIRRSLPADHPGLRHPRVPGRSGSARSGADDLDGEPGDDVPPGAVGSDAVGSDAVGSDAVGRDSSQQA</sequence>
<feature type="transmembrane region" description="Helical" evidence="2">
    <location>
        <begin position="40"/>
        <end position="60"/>
    </location>
</feature>
<keyword evidence="4" id="KW-1185">Reference proteome</keyword>
<organism evidence="3 4">
    <name type="scientific">Saccharothrix espanaensis (strain ATCC 51144 / DSM 44229 / JCM 9112 / NBRC 15066 / NRRL 15764)</name>
    <dbReference type="NCBI Taxonomy" id="1179773"/>
    <lineage>
        <taxon>Bacteria</taxon>
        <taxon>Bacillati</taxon>
        <taxon>Actinomycetota</taxon>
        <taxon>Actinomycetes</taxon>
        <taxon>Pseudonocardiales</taxon>
        <taxon>Pseudonocardiaceae</taxon>
        <taxon>Saccharothrix</taxon>
    </lineage>
</organism>
<keyword evidence="2" id="KW-0472">Membrane</keyword>
<dbReference type="PATRIC" id="fig|1179773.3.peg.439"/>
<feature type="region of interest" description="Disordered" evidence="1">
    <location>
        <begin position="205"/>
        <end position="260"/>
    </location>
</feature>
<dbReference type="BioCyc" id="SESP1179773:BN6_RS02130-MONOMER"/>
<reference evidence="3 4" key="1">
    <citation type="journal article" date="2012" name="BMC Genomics">
        <title>Complete genome sequence of Saccharothrix espanaensis DSM 44229T and comparison to the other completely sequenced Pseudonocardiaceae.</title>
        <authorList>
            <person name="Strobel T."/>
            <person name="Al-Dilaimi A."/>
            <person name="Blom J."/>
            <person name="Gessner A."/>
            <person name="Kalinowski J."/>
            <person name="Luzhetska M."/>
            <person name="Puhler A."/>
            <person name="Szczepanowski R."/>
            <person name="Bechthold A."/>
            <person name="Ruckert C."/>
        </authorList>
    </citation>
    <scope>NUCLEOTIDE SEQUENCE [LARGE SCALE GENOMIC DNA]</scope>
    <source>
        <strain evidence="4">ATCC 51144 / DSM 44229 / JCM 9112 / NBRC 15066 / NRRL 15764</strain>
    </source>
</reference>
<dbReference type="RefSeq" id="WP_015097876.1">
    <property type="nucleotide sequence ID" value="NC_019673.1"/>
</dbReference>
<evidence type="ECO:0000256" key="1">
    <source>
        <dbReference type="SAM" id="MobiDB-lite"/>
    </source>
</evidence>
<dbReference type="HOGENOM" id="CLU_075797_0_1_11"/>
<dbReference type="Proteomes" id="UP000006281">
    <property type="component" value="Chromosome"/>
</dbReference>
<dbReference type="AlphaFoldDB" id="K0JR62"/>
<dbReference type="EMBL" id="HE804045">
    <property type="protein sequence ID" value="CCH27762.1"/>
    <property type="molecule type" value="Genomic_DNA"/>
</dbReference>
<dbReference type="InterPro" id="IPR016566">
    <property type="entry name" value="UCP010219"/>
</dbReference>
<evidence type="ECO:0008006" key="5">
    <source>
        <dbReference type="Google" id="ProtNLM"/>
    </source>
</evidence>
<dbReference type="Pfam" id="PF11361">
    <property type="entry name" value="DUF3159"/>
    <property type="match status" value="1"/>
</dbReference>
<feature type="transmembrane region" description="Helical" evidence="2">
    <location>
        <begin position="103"/>
        <end position="125"/>
    </location>
</feature>
<proteinExistence type="predicted"/>
<keyword evidence="2" id="KW-1133">Transmembrane helix</keyword>
<dbReference type="KEGG" id="sesp:BN6_04310"/>
<name>K0JR62_SACES</name>
<gene>
    <name evidence="3" type="ordered locus">BN6_04310</name>
</gene>
<feature type="transmembrane region" description="Helical" evidence="2">
    <location>
        <begin position="177"/>
        <end position="194"/>
    </location>
</feature>
<dbReference type="eggNOG" id="ENOG5031MNQ">
    <property type="taxonomic scope" value="Bacteria"/>
</dbReference>
<accession>K0JR62</accession>
<keyword evidence="2" id="KW-0812">Transmembrane</keyword>
<dbReference type="OrthoDB" id="5244221at2"/>
<protein>
    <recommendedName>
        <fullName evidence="5">DUF3159 domain-containing protein</fullName>
    </recommendedName>
</protein>
<evidence type="ECO:0000313" key="3">
    <source>
        <dbReference type="EMBL" id="CCH27762.1"/>
    </source>
</evidence>
<feature type="transmembrane region" description="Helical" evidence="2">
    <location>
        <begin position="146"/>
        <end position="165"/>
    </location>
</feature>
<evidence type="ECO:0000313" key="4">
    <source>
        <dbReference type="Proteomes" id="UP000006281"/>
    </source>
</evidence>
<evidence type="ECO:0000256" key="2">
    <source>
        <dbReference type="SAM" id="Phobius"/>
    </source>
</evidence>
<feature type="transmembrane region" description="Helical" evidence="2">
    <location>
        <begin position="67"/>
        <end position="83"/>
    </location>
</feature>